<feature type="transmembrane region" description="Helical" evidence="1">
    <location>
        <begin position="90"/>
        <end position="110"/>
    </location>
</feature>
<protein>
    <submittedName>
        <fullName evidence="2">Uncharacterized protein</fullName>
    </submittedName>
</protein>
<dbReference type="Proteomes" id="UP000596929">
    <property type="component" value="Unassembled WGS sequence"/>
</dbReference>
<dbReference type="RefSeq" id="WP_186860242.1">
    <property type="nucleotide sequence ID" value="NZ_JACOOO010000025.1"/>
</dbReference>
<dbReference type="EMBL" id="JACOOO010000025">
    <property type="protein sequence ID" value="MBC5629571.1"/>
    <property type="molecule type" value="Genomic_DNA"/>
</dbReference>
<feature type="transmembrane region" description="Helical" evidence="1">
    <location>
        <begin position="141"/>
        <end position="162"/>
    </location>
</feature>
<proteinExistence type="predicted"/>
<sequence length="163" mass="18638">MSQHVYCEKCLDVIEEYEELVIVNGKPYHYHCYEKELSEQKKKSIIERYITWRFINNGLIGNLKALLSIVIGTALYLFGGNFADVALCRLLGTLIIIFTILIRLYAFLNFEIKAKKSGKKSMVLQNKDSVLRVVRVEAIDLLKIVGTVAVIMIIWNIISALLI</sequence>
<gene>
    <name evidence="2" type="ORF">H8S20_11790</name>
</gene>
<name>A0ABR7DDU3_9CLOT</name>
<keyword evidence="1" id="KW-0812">Transmembrane</keyword>
<reference evidence="2 3" key="1">
    <citation type="submission" date="2020-08" db="EMBL/GenBank/DDBJ databases">
        <title>Genome public.</title>
        <authorList>
            <person name="Liu C."/>
            <person name="Sun Q."/>
        </authorList>
    </citation>
    <scope>NUCLEOTIDE SEQUENCE [LARGE SCALE GENOMIC DNA]</scope>
    <source>
        <strain evidence="2 3">NSJ-6</strain>
    </source>
</reference>
<accession>A0ABR7DDU3</accession>
<evidence type="ECO:0000256" key="1">
    <source>
        <dbReference type="SAM" id="Phobius"/>
    </source>
</evidence>
<keyword evidence="3" id="KW-1185">Reference proteome</keyword>
<feature type="transmembrane region" description="Helical" evidence="1">
    <location>
        <begin position="58"/>
        <end position="78"/>
    </location>
</feature>
<comment type="caution">
    <text evidence="2">The sequence shown here is derived from an EMBL/GenBank/DDBJ whole genome shotgun (WGS) entry which is preliminary data.</text>
</comment>
<keyword evidence="1" id="KW-1133">Transmembrane helix</keyword>
<keyword evidence="1" id="KW-0472">Membrane</keyword>
<organism evidence="2 3">
    <name type="scientific">Clostridium hominis</name>
    <dbReference type="NCBI Taxonomy" id="2763036"/>
    <lineage>
        <taxon>Bacteria</taxon>
        <taxon>Bacillati</taxon>
        <taxon>Bacillota</taxon>
        <taxon>Clostridia</taxon>
        <taxon>Eubacteriales</taxon>
        <taxon>Clostridiaceae</taxon>
        <taxon>Clostridium</taxon>
    </lineage>
</organism>
<evidence type="ECO:0000313" key="2">
    <source>
        <dbReference type="EMBL" id="MBC5629571.1"/>
    </source>
</evidence>
<evidence type="ECO:0000313" key="3">
    <source>
        <dbReference type="Proteomes" id="UP000596929"/>
    </source>
</evidence>